<name>A0AAV4LKY6_9BACL</name>
<protein>
    <submittedName>
        <fullName evidence="1">Uncharacterized protein</fullName>
    </submittedName>
</protein>
<reference evidence="1" key="1">
    <citation type="journal article" date="2023" name="Int. J. Syst. Evol. Microbiol.">
        <title>Collibacillus ludicampi gen. nov., sp. nov., a new soil bacterium of the family Alicyclobacillaceae.</title>
        <authorList>
            <person name="Jojima T."/>
            <person name="Ioku Y."/>
            <person name="Fukuta Y."/>
            <person name="Shirasaka N."/>
            <person name="Matsumura Y."/>
            <person name="Mori M."/>
        </authorList>
    </citation>
    <scope>NUCLEOTIDE SEQUENCE</scope>
    <source>
        <strain evidence="1">TP075</strain>
    </source>
</reference>
<comment type="caution">
    <text evidence="1">The sequence shown here is derived from an EMBL/GenBank/DDBJ whole genome shotgun (WGS) entry which is preliminary data.</text>
</comment>
<dbReference type="AlphaFoldDB" id="A0AAV4LKY6"/>
<evidence type="ECO:0000313" key="1">
    <source>
        <dbReference type="EMBL" id="GIM48012.1"/>
    </source>
</evidence>
<keyword evidence="2" id="KW-1185">Reference proteome</keyword>
<dbReference type="Proteomes" id="UP001057291">
    <property type="component" value="Unassembled WGS sequence"/>
</dbReference>
<accession>A0AAV4LKY6</accession>
<proteinExistence type="predicted"/>
<dbReference type="EMBL" id="BOQE01000001">
    <property type="protein sequence ID" value="GIM48012.1"/>
    <property type="molecule type" value="Genomic_DNA"/>
</dbReference>
<organism evidence="1 2">
    <name type="scientific">Collibacillus ludicampi</name>
    <dbReference type="NCBI Taxonomy" id="2771369"/>
    <lineage>
        <taxon>Bacteria</taxon>
        <taxon>Bacillati</taxon>
        <taxon>Bacillota</taxon>
        <taxon>Bacilli</taxon>
        <taxon>Bacillales</taxon>
        <taxon>Alicyclobacillaceae</taxon>
        <taxon>Collibacillus</taxon>
    </lineage>
</organism>
<sequence>MIKISGLVQGSELVLNVYFNRQKTITKLHVEKGKSLIPDQTLEQLLHVLKKMKPR</sequence>
<evidence type="ECO:0000313" key="2">
    <source>
        <dbReference type="Proteomes" id="UP001057291"/>
    </source>
</evidence>
<gene>
    <name evidence="1" type="ORF">DNHGIG_35610</name>
</gene>